<protein>
    <submittedName>
        <fullName evidence="2">B3/4 domain protein</fullName>
    </submittedName>
</protein>
<dbReference type="STRING" id="397948.Cmaq_1201"/>
<dbReference type="RefSeq" id="WP_012186247.1">
    <property type="nucleotide sequence ID" value="NC_009954.1"/>
</dbReference>
<dbReference type="InterPro" id="IPR005146">
    <property type="entry name" value="B3/B4_tRNA-bd"/>
</dbReference>
<evidence type="ECO:0000313" key="2">
    <source>
        <dbReference type="EMBL" id="ABW02028.1"/>
    </source>
</evidence>
<proteinExistence type="predicted"/>
<dbReference type="Gene3D" id="3.50.40.10">
    <property type="entry name" value="Phenylalanyl-trna Synthetase, Chain B, domain 3"/>
    <property type="match status" value="1"/>
</dbReference>
<dbReference type="InterPro" id="IPR020825">
    <property type="entry name" value="Phe-tRNA_synthase-like_B3/B4"/>
</dbReference>
<dbReference type="eggNOG" id="arCOG04250">
    <property type="taxonomic scope" value="Archaea"/>
</dbReference>
<dbReference type="KEGG" id="cma:Cmaq_1201"/>
<dbReference type="Proteomes" id="UP000001137">
    <property type="component" value="Chromosome"/>
</dbReference>
<gene>
    <name evidence="2" type="ordered locus">Cmaq_1201</name>
</gene>
<feature type="domain" description="B3/B4 tRNA-binding" evidence="1">
    <location>
        <begin position="61"/>
        <end position="215"/>
    </location>
</feature>
<sequence length="236" mass="26530">MRIFIHSSLSDLELSMAVGVVVGINNRVNSPELSKIISDVEDDVRKTMSIESLKNDELIRLYRNFYWRLGIDPTKQRPAQEALIRRILKGDGLPRINPLVDIGNVASVKYKVPVGLYDLRKIGQVDYIVLRRAADGELFTPLGSPKMELTRNQIVLATNDGRILHVYPYRDSELTKVDEFTSDVLIIVAGIRNVNDNVLFSALSEIEALCETLLNGKVLTHGLVNNNRSLDFSIKI</sequence>
<dbReference type="HOGENOM" id="CLU_076869_2_0_2"/>
<dbReference type="GO" id="GO:0003723">
    <property type="term" value="F:RNA binding"/>
    <property type="evidence" value="ECO:0007669"/>
    <property type="project" value="InterPro"/>
</dbReference>
<dbReference type="SMART" id="SM00873">
    <property type="entry name" value="B3_4"/>
    <property type="match status" value="1"/>
</dbReference>
<dbReference type="PANTHER" id="PTHR39209">
    <property type="match status" value="1"/>
</dbReference>
<name>A8ME22_CALMQ</name>
<evidence type="ECO:0000259" key="1">
    <source>
        <dbReference type="SMART" id="SM00873"/>
    </source>
</evidence>
<organism evidence="2 3">
    <name type="scientific">Caldivirga maquilingensis (strain ATCC 700844 / DSM 13496 / JCM 10307 / IC-167)</name>
    <dbReference type="NCBI Taxonomy" id="397948"/>
    <lineage>
        <taxon>Archaea</taxon>
        <taxon>Thermoproteota</taxon>
        <taxon>Thermoprotei</taxon>
        <taxon>Thermoproteales</taxon>
        <taxon>Thermoproteaceae</taxon>
        <taxon>Caldivirga</taxon>
    </lineage>
</organism>
<dbReference type="AlphaFoldDB" id="A8ME22"/>
<dbReference type="SUPFAM" id="SSF56037">
    <property type="entry name" value="PheT/TilS domain"/>
    <property type="match status" value="1"/>
</dbReference>
<evidence type="ECO:0000313" key="3">
    <source>
        <dbReference type="Proteomes" id="UP000001137"/>
    </source>
</evidence>
<dbReference type="OrthoDB" id="35982at2157"/>
<dbReference type="EMBL" id="CP000852">
    <property type="protein sequence ID" value="ABW02028.1"/>
    <property type="molecule type" value="Genomic_DNA"/>
</dbReference>
<keyword evidence="3" id="KW-1185">Reference proteome</keyword>
<accession>A8ME22</accession>
<dbReference type="PANTHER" id="PTHR39209:SF2">
    <property type="entry name" value="CYTOPLASMIC PROTEIN"/>
    <property type="match status" value="1"/>
</dbReference>
<dbReference type="GO" id="GO:0004826">
    <property type="term" value="F:phenylalanine-tRNA ligase activity"/>
    <property type="evidence" value="ECO:0007669"/>
    <property type="project" value="InterPro"/>
</dbReference>
<dbReference type="Pfam" id="PF03483">
    <property type="entry name" value="B3_4"/>
    <property type="match status" value="1"/>
</dbReference>
<reference evidence="2 3" key="1">
    <citation type="submission" date="2007-10" db="EMBL/GenBank/DDBJ databases">
        <title>Complete sequence of Caldivirga maquilingensis IC-167.</title>
        <authorList>
            <consortium name="US DOE Joint Genome Institute"/>
            <person name="Copeland A."/>
            <person name="Lucas S."/>
            <person name="Lapidus A."/>
            <person name="Barry K."/>
            <person name="Glavina del Rio T."/>
            <person name="Dalin E."/>
            <person name="Tice H."/>
            <person name="Pitluck S."/>
            <person name="Saunders E."/>
            <person name="Brettin T."/>
            <person name="Bruce D."/>
            <person name="Detter J.C."/>
            <person name="Han C."/>
            <person name="Schmutz J."/>
            <person name="Larimer F."/>
            <person name="Land M."/>
            <person name="Hauser L."/>
            <person name="Kyrpides N."/>
            <person name="Ivanova N."/>
            <person name="Biddle J.F."/>
            <person name="Zhang Z."/>
            <person name="Fitz-Gibbon S.T."/>
            <person name="Lowe T.M."/>
            <person name="Saltikov C."/>
            <person name="House C.H."/>
            <person name="Richardson P."/>
        </authorList>
    </citation>
    <scope>NUCLEOTIDE SEQUENCE [LARGE SCALE GENOMIC DNA]</scope>
    <source>
        <strain evidence="3">ATCC 700844 / DSM 13496 / JCM 10307 / IC-167</strain>
    </source>
</reference>
<dbReference type="GeneID" id="5708985"/>